<comment type="caution">
    <text evidence="5">The sequence shown here is derived from an EMBL/GenBank/DDBJ whole genome shotgun (WGS) entry which is preliminary data.</text>
</comment>
<dbReference type="SUPFAM" id="SSF47459">
    <property type="entry name" value="HLH, helix-loop-helix DNA-binding domain"/>
    <property type="match status" value="1"/>
</dbReference>
<dbReference type="Proteomes" id="UP000193685">
    <property type="component" value="Unassembled WGS sequence"/>
</dbReference>
<keyword evidence="1" id="KW-0175">Coiled coil</keyword>
<feature type="transmembrane region" description="Helical" evidence="3">
    <location>
        <begin position="261"/>
        <end position="282"/>
    </location>
</feature>
<keyword evidence="3" id="KW-0812">Transmembrane</keyword>
<dbReference type="InterPro" id="IPR052099">
    <property type="entry name" value="Regulatory_TF_Diverse"/>
</dbReference>
<dbReference type="PANTHER" id="PTHR47336:SF2">
    <property type="entry name" value="TRANSCRIPTION FACTOR HMS1-RELATED"/>
    <property type="match status" value="1"/>
</dbReference>
<dbReference type="InterPro" id="IPR036638">
    <property type="entry name" value="HLH_DNA-bd_sf"/>
</dbReference>
<reference evidence="5 6" key="1">
    <citation type="submission" date="2016-07" db="EMBL/GenBank/DDBJ databases">
        <title>Pervasive Adenine N6-methylation of Active Genes in Fungi.</title>
        <authorList>
            <consortium name="DOE Joint Genome Institute"/>
            <person name="Mondo S.J."/>
            <person name="Dannebaum R.O."/>
            <person name="Kuo R.C."/>
            <person name="Labutti K."/>
            <person name="Haridas S."/>
            <person name="Kuo A."/>
            <person name="Salamov A."/>
            <person name="Ahrendt S.R."/>
            <person name="Lipzen A."/>
            <person name="Sullivan W."/>
            <person name="Andreopoulos W.B."/>
            <person name="Clum A."/>
            <person name="Lindquist E."/>
            <person name="Daum C."/>
            <person name="Ramamoorthy G.K."/>
            <person name="Gryganskyi A."/>
            <person name="Culley D."/>
            <person name="Magnuson J.K."/>
            <person name="James T.Y."/>
            <person name="O'Malley M.A."/>
            <person name="Stajich J.E."/>
            <person name="Spatafora J.W."/>
            <person name="Visel A."/>
            <person name="Grigoriev I.V."/>
        </authorList>
    </citation>
    <scope>NUCLEOTIDE SEQUENCE [LARGE SCALE GENOMIC DNA]</scope>
    <source>
        <strain evidence="5 6">12-1054</strain>
    </source>
</reference>
<feature type="transmembrane region" description="Helical" evidence="3">
    <location>
        <begin position="220"/>
        <end position="240"/>
    </location>
</feature>
<evidence type="ECO:0000313" key="6">
    <source>
        <dbReference type="Proteomes" id="UP000193685"/>
    </source>
</evidence>
<dbReference type="PANTHER" id="PTHR47336">
    <property type="entry name" value="TRANSCRIPTION FACTOR HMS1-RELATED"/>
    <property type="match status" value="1"/>
</dbReference>
<sequence>MAADLDPDYYASFIESMQDHATPSLTASSNGSPHSLDSHELFPAEWLNWQDIAQPNAVIQPELLSLGKRKLSVSDLDAPEQEGPIEQPRGKQGKTSHNVIEKRYRSNLNDKILDLRDAVPHLHQEAVQDPTIKQPKGRIIACATAYIKQLEATNKQLAEQNIQLTKVVTRRPSTGDRVGKLALGALAGVAALSGLQEHDGSSRTTHALGAIPIFGPTMKVAQVMLLAGALWYILSAVLPQRRKPVVQHTSLRATFTNAEEALGLGNGLALMAVLVAWVQALLNSTSVHVKALCEAQVLGADVQVSRLRILLFAMLGKQSVEVRIMQLVLLTRGILSPTTVRRLVGHLYPASPILSYDKLLSDAMQGEIARLAHGLPSVGSRAVSQAECSTPAEALITMYAALTLDKVCKKCLLERTNKLPKEISALLALPQPSDSTLRLRILLLRAILDTDHFGEAADAIRTATQEMAASQLNLFRCATILKFNKSNLLLQRQTVSTDSLELLAYFRVAEQVSTWSCADRRHKIYMVVRIWAHRWATEGTNEVEVDAAKALGKLCVSRIAGLFTADDSAYETT</sequence>
<evidence type="ECO:0000256" key="1">
    <source>
        <dbReference type="SAM" id="Coils"/>
    </source>
</evidence>
<feature type="domain" description="BHLH" evidence="4">
    <location>
        <begin position="92"/>
        <end position="150"/>
    </location>
</feature>
<accession>A0A1Y2EZ43</accession>
<proteinExistence type="predicted"/>
<dbReference type="SMART" id="SM00353">
    <property type="entry name" value="HLH"/>
    <property type="match status" value="1"/>
</dbReference>
<dbReference type="GO" id="GO:0046983">
    <property type="term" value="F:protein dimerization activity"/>
    <property type="evidence" value="ECO:0007669"/>
    <property type="project" value="InterPro"/>
</dbReference>
<feature type="coiled-coil region" evidence="1">
    <location>
        <begin position="140"/>
        <end position="167"/>
    </location>
</feature>
<evidence type="ECO:0000256" key="2">
    <source>
        <dbReference type="SAM" id="MobiDB-lite"/>
    </source>
</evidence>
<organism evidence="5 6">
    <name type="scientific">Protomyces lactucae-debilis</name>
    <dbReference type="NCBI Taxonomy" id="2754530"/>
    <lineage>
        <taxon>Eukaryota</taxon>
        <taxon>Fungi</taxon>
        <taxon>Dikarya</taxon>
        <taxon>Ascomycota</taxon>
        <taxon>Taphrinomycotina</taxon>
        <taxon>Taphrinomycetes</taxon>
        <taxon>Taphrinales</taxon>
        <taxon>Protomycetaceae</taxon>
        <taxon>Protomyces</taxon>
    </lineage>
</organism>
<dbReference type="Gene3D" id="4.10.280.10">
    <property type="entry name" value="Helix-loop-helix DNA-binding domain"/>
    <property type="match status" value="1"/>
</dbReference>
<dbReference type="InterPro" id="IPR011598">
    <property type="entry name" value="bHLH_dom"/>
</dbReference>
<gene>
    <name evidence="5" type="ORF">BCR37DRAFT_383525</name>
</gene>
<protein>
    <recommendedName>
        <fullName evidence="4">BHLH domain-containing protein</fullName>
    </recommendedName>
</protein>
<dbReference type="EMBL" id="MCFI01000023">
    <property type="protein sequence ID" value="ORY76386.1"/>
    <property type="molecule type" value="Genomic_DNA"/>
</dbReference>
<dbReference type="Pfam" id="PF00010">
    <property type="entry name" value="HLH"/>
    <property type="match status" value="1"/>
</dbReference>
<keyword evidence="3" id="KW-0472">Membrane</keyword>
<dbReference type="OrthoDB" id="2133190at2759"/>
<dbReference type="AlphaFoldDB" id="A0A1Y2EZ43"/>
<feature type="region of interest" description="Disordered" evidence="2">
    <location>
        <begin position="75"/>
        <end position="96"/>
    </location>
</feature>
<keyword evidence="3" id="KW-1133">Transmembrane helix</keyword>
<dbReference type="RefSeq" id="XP_040722649.1">
    <property type="nucleotide sequence ID" value="XM_040870074.1"/>
</dbReference>
<dbReference type="STRING" id="56484.A0A1Y2EZ43"/>
<evidence type="ECO:0000259" key="4">
    <source>
        <dbReference type="PROSITE" id="PS50888"/>
    </source>
</evidence>
<dbReference type="GeneID" id="63786673"/>
<name>A0A1Y2EZ43_PROLT</name>
<evidence type="ECO:0000256" key="3">
    <source>
        <dbReference type="SAM" id="Phobius"/>
    </source>
</evidence>
<evidence type="ECO:0000313" key="5">
    <source>
        <dbReference type="EMBL" id="ORY76386.1"/>
    </source>
</evidence>
<keyword evidence="6" id="KW-1185">Reference proteome</keyword>
<dbReference type="PROSITE" id="PS50888">
    <property type="entry name" value="BHLH"/>
    <property type="match status" value="1"/>
</dbReference>